<comment type="similarity">
    <text evidence="1 6 7">Belongs to the peptidase S8 family.</text>
</comment>
<dbReference type="InterPro" id="IPR022398">
    <property type="entry name" value="Peptidase_S8_His-AS"/>
</dbReference>
<dbReference type="InterPro" id="IPR015500">
    <property type="entry name" value="Peptidase_S8_subtilisin-rel"/>
</dbReference>
<evidence type="ECO:0000256" key="8">
    <source>
        <dbReference type="SAM" id="SignalP"/>
    </source>
</evidence>
<dbReference type="PROSITE" id="PS00138">
    <property type="entry name" value="SUBTILASE_SER"/>
    <property type="match status" value="1"/>
</dbReference>
<dbReference type="InterPro" id="IPR000209">
    <property type="entry name" value="Peptidase_S8/S53_dom"/>
</dbReference>
<dbReference type="GO" id="GO:0006508">
    <property type="term" value="P:proteolysis"/>
    <property type="evidence" value="ECO:0007669"/>
    <property type="project" value="UniProtKB-KW"/>
</dbReference>
<proteinExistence type="inferred from homology"/>
<dbReference type="PRINTS" id="PR00723">
    <property type="entry name" value="SUBTILISIN"/>
</dbReference>
<dbReference type="InterPro" id="IPR010259">
    <property type="entry name" value="S8pro/Inhibitor_I9"/>
</dbReference>
<evidence type="ECO:0000313" key="11">
    <source>
        <dbReference type="EMBL" id="QAT65030.1"/>
    </source>
</evidence>
<dbReference type="KEGG" id="bgy:BGLY_1743"/>
<dbReference type="PROSITE" id="PS00136">
    <property type="entry name" value="SUBTILASE_ASP"/>
    <property type="match status" value="1"/>
</dbReference>
<feature type="active site" description="Charge relay system" evidence="5 6">
    <location>
        <position position="260"/>
    </location>
</feature>
<evidence type="ECO:0000313" key="12">
    <source>
        <dbReference type="Proteomes" id="UP000288675"/>
    </source>
</evidence>
<dbReference type="EMBL" id="CP035232">
    <property type="protein sequence ID" value="QAT65030.1"/>
    <property type="molecule type" value="Genomic_DNA"/>
</dbReference>
<sequence length="502" mass="54320">MKKKPIYRTLTCAAIIGALLVPGAVQADGGTAGKDVKGHNKISDSLYKDFESHEKVTFLIKMKDQANPQQTARVAETNAKASIMTKKRVKELKRSAVLTSLKTKAENTQKDLKTYLQTQTKKGAASQVESFYIVNGMAVTATKEVMEKIAAFPEVEKVLPNQTIKLSETEKAAIDTTSKASSSGAAANIKQVHAPDVWKKRYKGKGTVVALIDTGVEWDHPALKKKYRGYNPSKPNSPNNEYNWFDATSNKKTPYDDLGHGTHVTGTMVGSESGGKNQIGVAPTAKWIAVKAFSQEGGSEKDLLEAGEWILAPKDAKGKPHPEKAPDVVNNSWAGERGLNEWYRDMVKAWRAADIFPVFAAGNVSETEPGGPGSVENPSNYPESFAIGAVDSTNTLADFSLQGPSPYDEVKPDLSAPGVSIRSAYPGHRYATMDGTSMATPHVSGVVALMRQADPNITVDEIERILRKTAKPLTDETFKSSPNNGYGYGLVDALKAFKEAKK</sequence>
<keyword evidence="4 6" id="KW-0720">Serine protease</keyword>
<dbReference type="InterPro" id="IPR033857">
    <property type="entry name" value="Bacillopeptidase_F"/>
</dbReference>
<dbReference type="AlphaFoldDB" id="A0AAJ3Z034"/>
<evidence type="ECO:0000256" key="2">
    <source>
        <dbReference type="ARBA" id="ARBA00022670"/>
    </source>
</evidence>
<accession>A0AAJ3Z034</accession>
<feature type="active site" description="Charge relay system" evidence="5 6">
    <location>
        <position position="437"/>
    </location>
</feature>
<dbReference type="InterPro" id="IPR036852">
    <property type="entry name" value="Peptidase_S8/S53_dom_sf"/>
</dbReference>
<dbReference type="SUPFAM" id="SSF52743">
    <property type="entry name" value="Subtilisin-like"/>
    <property type="match status" value="1"/>
</dbReference>
<gene>
    <name evidence="11" type="ORF">EQZ20_08970</name>
</gene>
<dbReference type="PROSITE" id="PS51892">
    <property type="entry name" value="SUBTILASE"/>
    <property type="match status" value="1"/>
</dbReference>
<feature type="signal peptide" evidence="8">
    <location>
        <begin position="1"/>
        <end position="27"/>
    </location>
</feature>
<dbReference type="Proteomes" id="UP000288675">
    <property type="component" value="Chromosome"/>
</dbReference>
<evidence type="ECO:0000256" key="1">
    <source>
        <dbReference type="ARBA" id="ARBA00011073"/>
    </source>
</evidence>
<dbReference type="InterPro" id="IPR023827">
    <property type="entry name" value="Peptidase_S8_Asp-AS"/>
</dbReference>
<organism evidence="11 12">
    <name type="scientific">Bacillus glycinifermentans</name>
    <dbReference type="NCBI Taxonomy" id="1664069"/>
    <lineage>
        <taxon>Bacteria</taxon>
        <taxon>Bacillati</taxon>
        <taxon>Bacillota</taxon>
        <taxon>Bacilli</taxon>
        <taxon>Bacillales</taxon>
        <taxon>Bacillaceae</taxon>
        <taxon>Bacillus</taxon>
    </lineage>
</organism>
<dbReference type="PROSITE" id="PS00137">
    <property type="entry name" value="SUBTILASE_HIS"/>
    <property type="match status" value="1"/>
</dbReference>
<name>A0AAJ3Z034_9BACI</name>
<dbReference type="CDD" id="cd07481">
    <property type="entry name" value="Peptidases_S8_BacillopeptidaseF-like"/>
    <property type="match status" value="1"/>
</dbReference>
<dbReference type="RefSeq" id="WP_052948516.1">
    <property type="nucleotide sequence ID" value="NZ_CP035232.1"/>
</dbReference>
<dbReference type="PANTHER" id="PTHR43399:SF4">
    <property type="entry name" value="CELL WALL-ASSOCIATED PROTEASE"/>
    <property type="match status" value="1"/>
</dbReference>
<feature type="domain" description="Inhibitor I9" evidence="10">
    <location>
        <begin position="58"/>
        <end position="166"/>
    </location>
</feature>
<keyword evidence="2 6" id="KW-0645">Protease</keyword>
<dbReference type="Gene3D" id="3.40.50.200">
    <property type="entry name" value="Peptidase S8/S53 domain"/>
    <property type="match status" value="1"/>
</dbReference>
<evidence type="ECO:0000256" key="6">
    <source>
        <dbReference type="PROSITE-ProRule" id="PRU01240"/>
    </source>
</evidence>
<dbReference type="GeneID" id="82852814"/>
<keyword evidence="8" id="KW-0732">Signal</keyword>
<reference evidence="11 12" key="1">
    <citation type="submission" date="2019-01" db="EMBL/GenBank/DDBJ databases">
        <title>Genome sequence of Bacillus glycinifermentans SRCM103574.</title>
        <authorList>
            <person name="Kong H.-J."/>
            <person name="Jeong S.-Y."/>
            <person name="Jeong D.-Y."/>
        </authorList>
    </citation>
    <scope>NUCLEOTIDE SEQUENCE [LARGE SCALE GENOMIC DNA]</scope>
    <source>
        <strain evidence="11 12">SRCM103574</strain>
    </source>
</reference>
<evidence type="ECO:0000256" key="7">
    <source>
        <dbReference type="RuleBase" id="RU003355"/>
    </source>
</evidence>
<feature type="domain" description="Peptidase S8/S53" evidence="9">
    <location>
        <begin position="204"/>
        <end position="489"/>
    </location>
</feature>
<dbReference type="Pfam" id="PF00082">
    <property type="entry name" value="Peptidase_S8"/>
    <property type="match status" value="1"/>
</dbReference>
<evidence type="ECO:0000259" key="9">
    <source>
        <dbReference type="Pfam" id="PF00082"/>
    </source>
</evidence>
<evidence type="ECO:0000259" key="10">
    <source>
        <dbReference type="Pfam" id="PF05922"/>
    </source>
</evidence>
<dbReference type="GO" id="GO:0004252">
    <property type="term" value="F:serine-type endopeptidase activity"/>
    <property type="evidence" value="ECO:0007669"/>
    <property type="project" value="UniProtKB-UniRule"/>
</dbReference>
<dbReference type="Pfam" id="PF05922">
    <property type="entry name" value="Inhibitor_I9"/>
    <property type="match status" value="1"/>
</dbReference>
<feature type="chain" id="PRO_5042604083" evidence="8">
    <location>
        <begin position="28"/>
        <end position="502"/>
    </location>
</feature>
<keyword evidence="3 6" id="KW-0378">Hydrolase</keyword>
<evidence type="ECO:0000256" key="3">
    <source>
        <dbReference type="ARBA" id="ARBA00022801"/>
    </source>
</evidence>
<protein>
    <submittedName>
        <fullName evidence="11">Peptidase S8</fullName>
    </submittedName>
</protein>
<feature type="active site" description="Charge relay system" evidence="5 6">
    <location>
        <position position="213"/>
    </location>
</feature>
<dbReference type="PANTHER" id="PTHR43399">
    <property type="entry name" value="SUBTILISIN-RELATED"/>
    <property type="match status" value="1"/>
</dbReference>
<evidence type="ECO:0000256" key="4">
    <source>
        <dbReference type="ARBA" id="ARBA00022825"/>
    </source>
</evidence>
<dbReference type="InterPro" id="IPR051048">
    <property type="entry name" value="Peptidase_S8/S53_subtilisin"/>
</dbReference>
<evidence type="ECO:0000256" key="5">
    <source>
        <dbReference type="PIRSR" id="PIRSR615500-1"/>
    </source>
</evidence>
<dbReference type="FunFam" id="3.40.50.200:FF:000043">
    <property type="entry name" value="Peptidase S8"/>
    <property type="match status" value="1"/>
</dbReference>
<dbReference type="InterPro" id="IPR023828">
    <property type="entry name" value="Peptidase_S8_Ser-AS"/>
</dbReference>